<accession>A0A1H7H2S0</accession>
<evidence type="ECO:0000313" key="1">
    <source>
        <dbReference type="EMBL" id="SEK44538.1"/>
    </source>
</evidence>
<dbReference type="RefSeq" id="WP_042448292.1">
    <property type="nucleotide sequence ID" value="NZ_BBPN01000014.1"/>
</dbReference>
<keyword evidence="2" id="KW-1185">Reference proteome</keyword>
<name>A0A1H7H2S0_STRJI</name>
<protein>
    <submittedName>
        <fullName evidence="1">Uncharacterized protein</fullName>
    </submittedName>
</protein>
<dbReference type="Proteomes" id="UP000183015">
    <property type="component" value="Unassembled WGS sequence"/>
</dbReference>
<gene>
    <name evidence="1" type="ORF">SAMN05414137_10252</name>
</gene>
<dbReference type="AlphaFoldDB" id="A0A1H7H2S0"/>
<organism evidence="1 2">
    <name type="scientific">Streptacidiphilus jiangxiensis</name>
    <dbReference type="NCBI Taxonomy" id="235985"/>
    <lineage>
        <taxon>Bacteria</taxon>
        <taxon>Bacillati</taxon>
        <taxon>Actinomycetota</taxon>
        <taxon>Actinomycetes</taxon>
        <taxon>Kitasatosporales</taxon>
        <taxon>Streptomycetaceae</taxon>
        <taxon>Streptacidiphilus</taxon>
    </lineage>
</organism>
<dbReference type="OrthoDB" id="9809066at2"/>
<dbReference type="STRING" id="235985.SAMN05414137_10252"/>
<dbReference type="EMBL" id="FOAZ01000002">
    <property type="protein sequence ID" value="SEK44538.1"/>
    <property type="molecule type" value="Genomic_DNA"/>
</dbReference>
<reference evidence="2" key="1">
    <citation type="submission" date="2016-10" db="EMBL/GenBank/DDBJ databases">
        <authorList>
            <person name="Varghese N."/>
        </authorList>
    </citation>
    <scope>NUCLEOTIDE SEQUENCE [LARGE SCALE GENOMIC DNA]</scope>
    <source>
        <strain evidence="2">DSM 45096 / BCRC 16803 / CGMCC 4.1857 / CIP 109030 / JCM 12277 / KCTC 19219 / NBRC 100920 / 33214</strain>
    </source>
</reference>
<sequence length="81" mass="8834">MTTDQQQAPPVRSQPEITHLTLAAGDESKFALGYDWTTRDWTVPVNAHLSDGRAVPAALKLTPRQARALAYGLRNPPLPAD</sequence>
<evidence type="ECO:0000313" key="2">
    <source>
        <dbReference type="Proteomes" id="UP000183015"/>
    </source>
</evidence>
<proteinExistence type="predicted"/>